<dbReference type="Pfam" id="PF00462">
    <property type="entry name" value="Glutaredoxin"/>
    <property type="match status" value="1"/>
</dbReference>
<evidence type="ECO:0000259" key="1">
    <source>
        <dbReference type="Pfam" id="PF00462"/>
    </source>
</evidence>
<organism evidence="2 3">
    <name type="scientific">Pelomonas lactea</name>
    <dbReference type="NCBI Taxonomy" id="3299030"/>
    <lineage>
        <taxon>Bacteria</taxon>
        <taxon>Pseudomonadati</taxon>
        <taxon>Pseudomonadota</taxon>
        <taxon>Betaproteobacteria</taxon>
        <taxon>Burkholderiales</taxon>
        <taxon>Sphaerotilaceae</taxon>
        <taxon>Roseateles</taxon>
    </lineage>
</organism>
<dbReference type="PROSITE" id="PS51354">
    <property type="entry name" value="GLUTAREDOXIN_2"/>
    <property type="match status" value="1"/>
</dbReference>
<gene>
    <name evidence="2" type="ORF">ACG04Q_13745</name>
</gene>
<dbReference type="InterPro" id="IPR002109">
    <property type="entry name" value="Glutaredoxin"/>
</dbReference>
<protein>
    <submittedName>
        <fullName evidence="2">Glutaredoxin family protein</fullName>
    </submittedName>
</protein>
<evidence type="ECO:0000313" key="3">
    <source>
        <dbReference type="Proteomes" id="UP001606302"/>
    </source>
</evidence>
<comment type="caution">
    <text evidence="2">The sequence shown here is derived from an EMBL/GenBank/DDBJ whole genome shotgun (WGS) entry which is preliminary data.</text>
</comment>
<dbReference type="SUPFAM" id="SSF52833">
    <property type="entry name" value="Thioredoxin-like"/>
    <property type="match status" value="1"/>
</dbReference>
<dbReference type="RefSeq" id="WP_394511504.1">
    <property type="nucleotide sequence ID" value="NZ_JBIGHX010000004.1"/>
</dbReference>
<evidence type="ECO:0000313" key="2">
    <source>
        <dbReference type="EMBL" id="MFG6462637.1"/>
    </source>
</evidence>
<proteinExistence type="predicted"/>
<sequence length="123" mass="13761">MKLPVSLFVVVALAWGGSWAWRSHVSARDGERLAARVKPGDIRMISSQSCGWCTAARRWMTAEGIPFQECFLERDAQCRADYLARGGLGTPTLVVRGHTVLGFDRARLLQLMDDEQAEPSRQR</sequence>
<dbReference type="Gene3D" id="3.40.30.10">
    <property type="entry name" value="Glutaredoxin"/>
    <property type="match status" value="1"/>
</dbReference>
<accession>A0ABW7GL10</accession>
<dbReference type="EMBL" id="JBIGHX010000004">
    <property type="protein sequence ID" value="MFG6462637.1"/>
    <property type="molecule type" value="Genomic_DNA"/>
</dbReference>
<dbReference type="Proteomes" id="UP001606302">
    <property type="component" value="Unassembled WGS sequence"/>
</dbReference>
<reference evidence="2 3" key="1">
    <citation type="submission" date="2024-08" db="EMBL/GenBank/DDBJ databases">
        <authorList>
            <person name="Lu H."/>
        </authorList>
    </citation>
    <scope>NUCLEOTIDE SEQUENCE [LARGE SCALE GENOMIC DNA]</scope>
    <source>
        <strain evidence="2 3">DXS20W</strain>
    </source>
</reference>
<dbReference type="InterPro" id="IPR036249">
    <property type="entry name" value="Thioredoxin-like_sf"/>
</dbReference>
<dbReference type="CDD" id="cd02976">
    <property type="entry name" value="NrdH"/>
    <property type="match status" value="1"/>
</dbReference>
<feature type="domain" description="Glutaredoxin" evidence="1">
    <location>
        <begin position="44"/>
        <end position="98"/>
    </location>
</feature>
<name>A0ABW7GL10_9BURK</name>
<keyword evidence="3" id="KW-1185">Reference proteome</keyword>